<evidence type="ECO:0000313" key="3">
    <source>
        <dbReference type="EMBL" id="AOM83419.1"/>
    </source>
</evidence>
<protein>
    <recommendedName>
        <fullName evidence="5">Lipoprotein</fullName>
    </recommendedName>
</protein>
<gene>
    <name evidence="2" type="ORF">BBEV_2045</name>
    <name evidence="3" type="ORF">BBEV_2061</name>
</gene>
<feature type="signal peptide" evidence="1">
    <location>
        <begin position="1"/>
        <end position="19"/>
    </location>
</feature>
<evidence type="ECO:0008006" key="5">
    <source>
        <dbReference type="Google" id="ProtNLM"/>
    </source>
</evidence>
<feature type="chain" id="PRO_5015063272" description="Lipoprotein" evidence="1">
    <location>
        <begin position="20"/>
        <end position="90"/>
    </location>
</feature>
<proteinExistence type="predicted"/>
<evidence type="ECO:0000313" key="4">
    <source>
        <dbReference type="Proteomes" id="UP000094463"/>
    </source>
</evidence>
<accession>A0A1D7QWL2</accession>
<sequence>MMKKSIVSSLLVAGVAATACFLGKDENRVKVNQLLNEGRAKLLNETASDYKSYLYEKTGHPHEDDLEDQNMVDEGAVYAVQYYDEKYKQK</sequence>
<dbReference type="AlphaFoldDB" id="A0A1D7QWL2"/>
<evidence type="ECO:0000256" key="1">
    <source>
        <dbReference type="SAM" id="SignalP"/>
    </source>
</evidence>
<dbReference type="KEGG" id="bbev:BBEV_2045"/>
<keyword evidence="4" id="KW-1185">Reference proteome</keyword>
<dbReference type="RefSeq" id="WP_069365392.1">
    <property type="nucleotide sequence ID" value="NZ_CP012502.1"/>
</dbReference>
<dbReference type="EMBL" id="CP012502">
    <property type="protein sequence ID" value="AOM83419.1"/>
    <property type="molecule type" value="Genomic_DNA"/>
</dbReference>
<dbReference type="Proteomes" id="UP000094463">
    <property type="component" value="Chromosome"/>
</dbReference>
<dbReference type="STRING" id="632773.BBEV_2045"/>
<dbReference type="EMBL" id="CP012502">
    <property type="protein sequence ID" value="AOM83405.1"/>
    <property type="molecule type" value="Genomic_DNA"/>
</dbReference>
<keyword evidence="1" id="KW-0732">Signal</keyword>
<organism evidence="2 4">
    <name type="scientific">Salisediminibacterium beveridgei</name>
    <dbReference type="NCBI Taxonomy" id="632773"/>
    <lineage>
        <taxon>Bacteria</taxon>
        <taxon>Bacillati</taxon>
        <taxon>Bacillota</taxon>
        <taxon>Bacilli</taxon>
        <taxon>Bacillales</taxon>
        <taxon>Bacillaceae</taxon>
        <taxon>Salisediminibacterium</taxon>
    </lineage>
</organism>
<dbReference type="PROSITE" id="PS51257">
    <property type="entry name" value="PROKAR_LIPOPROTEIN"/>
    <property type="match status" value="1"/>
</dbReference>
<name>A0A1D7QWL2_9BACI</name>
<reference evidence="2 4" key="1">
    <citation type="submission" date="2015-08" db="EMBL/GenBank/DDBJ databases">
        <title>The complete genome sequence of Bacillus beveridgei MLTeJB.</title>
        <authorList>
            <person name="Hanson T.E."/>
            <person name="Mesa C."/>
            <person name="Basesman S.M."/>
            <person name="Oremland R.S."/>
        </authorList>
    </citation>
    <scope>NUCLEOTIDE SEQUENCE [LARGE SCALE GENOMIC DNA]</scope>
    <source>
        <strain evidence="2 4">MLTeJB</strain>
    </source>
</reference>
<dbReference type="KEGG" id="bbev:BBEV_2061"/>
<evidence type="ECO:0000313" key="2">
    <source>
        <dbReference type="EMBL" id="AOM83405.1"/>
    </source>
</evidence>